<dbReference type="InterPro" id="IPR036105">
    <property type="entry name" value="DiNase_FeMo-co_biosyn_sf"/>
</dbReference>
<protein>
    <recommendedName>
        <fullName evidence="1">Dinitrogenase iron-molybdenum cofactor biosynthesis domain-containing protein</fullName>
    </recommendedName>
</protein>
<comment type="caution">
    <text evidence="2">The sequence shown here is derived from an EMBL/GenBank/DDBJ whole genome shotgun (WGS) entry which is preliminary data.</text>
</comment>
<proteinExistence type="predicted"/>
<gene>
    <name evidence="2" type="ORF">S12H4_31526</name>
</gene>
<reference evidence="2" key="1">
    <citation type="journal article" date="2014" name="Front. Microbiol.">
        <title>High frequency of phylogenetically diverse reductive dehalogenase-homologous genes in deep subseafloor sedimentary metagenomes.</title>
        <authorList>
            <person name="Kawai M."/>
            <person name="Futagami T."/>
            <person name="Toyoda A."/>
            <person name="Takaki Y."/>
            <person name="Nishi S."/>
            <person name="Hori S."/>
            <person name="Arai W."/>
            <person name="Tsubouchi T."/>
            <person name="Morono Y."/>
            <person name="Uchiyama I."/>
            <person name="Ito T."/>
            <person name="Fujiyama A."/>
            <person name="Inagaki F."/>
            <person name="Takami H."/>
        </authorList>
    </citation>
    <scope>NUCLEOTIDE SEQUENCE</scope>
    <source>
        <strain evidence="2">Expedition CK06-06</strain>
    </source>
</reference>
<evidence type="ECO:0000313" key="2">
    <source>
        <dbReference type="EMBL" id="GAI98668.1"/>
    </source>
</evidence>
<dbReference type="PANTHER" id="PTHR42983:SF1">
    <property type="entry name" value="IRON-MOLYBDENUM PROTEIN"/>
    <property type="match status" value="1"/>
</dbReference>
<dbReference type="InterPro" id="IPR003731">
    <property type="entry name" value="Di-Nase_FeMo-co_biosynth"/>
</dbReference>
<sequence>MKKTLFSTLVVLFLLPVMAYAAQKNAVKIAVASNSKDPKSSISSKAGHCPYYLIFNGAGELIEVVGNPYKDAQRKAGQQTADFLANKGVTIVIAGNFGEKMIGA</sequence>
<evidence type="ECO:0000259" key="1">
    <source>
        <dbReference type="Pfam" id="PF02579"/>
    </source>
</evidence>
<name>X1T0F6_9ZZZZ</name>
<dbReference type="SUPFAM" id="SSF53146">
    <property type="entry name" value="Nitrogenase accessory factor-like"/>
    <property type="match status" value="1"/>
</dbReference>
<dbReference type="PANTHER" id="PTHR42983">
    <property type="entry name" value="DINITROGENASE IRON-MOLYBDENUM COFACTOR PROTEIN-RELATED"/>
    <property type="match status" value="1"/>
</dbReference>
<accession>X1T0F6</accession>
<dbReference type="Pfam" id="PF02579">
    <property type="entry name" value="Nitro_FeMo-Co"/>
    <property type="match status" value="1"/>
</dbReference>
<feature type="non-terminal residue" evidence="2">
    <location>
        <position position="104"/>
    </location>
</feature>
<organism evidence="2">
    <name type="scientific">marine sediment metagenome</name>
    <dbReference type="NCBI Taxonomy" id="412755"/>
    <lineage>
        <taxon>unclassified sequences</taxon>
        <taxon>metagenomes</taxon>
        <taxon>ecological metagenomes</taxon>
    </lineage>
</organism>
<dbReference type="AlphaFoldDB" id="X1T0F6"/>
<dbReference type="EMBL" id="BARW01018412">
    <property type="protein sequence ID" value="GAI98668.1"/>
    <property type="molecule type" value="Genomic_DNA"/>
</dbReference>
<dbReference type="Gene3D" id="3.30.420.130">
    <property type="entry name" value="Dinitrogenase iron-molybdenum cofactor biosynthesis domain"/>
    <property type="match status" value="1"/>
</dbReference>
<feature type="domain" description="Dinitrogenase iron-molybdenum cofactor biosynthesis" evidence="1">
    <location>
        <begin position="40"/>
        <end position="102"/>
    </location>
</feature>